<evidence type="ECO:0000313" key="1">
    <source>
        <dbReference type="EMBL" id="GIQ81010.1"/>
    </source>
</evidence>
<comment type="caution">
    <text evidence="1">The sequence shown here is derived from an EMBL/GenBank/DDBJ whole genome shotgun (WGS) entry which is preliminary data.</text>
</comment>
<evidence type="ECO:0000313" key="2">
    <source>
        <dbReference type="Proteomes" id="UP000265618"/>
    </source>
</evidence>
<dbReference type="AlphaFoldDB" id="A0A9K3CRM4"/>
<name>A0A9K3CRM4_9EUKA</name>
<accession>A0A9K3CRM4</accession>
<protein>
    <submittedName>
        <fullName evidence="1">Uncharacterized protein</fullName>
    </submittedName>
</protein>
<keyword evidence="2" id="KW-1185">Reference proteome</keyword>
<dbReference type="EMBL" id="BDIP01000287">
    <property type="protein sequence ID" value="GIQ81010.1"/>
    <property type="molecule type" value="Genomic_DNA"/>
</dbReference>
<proteinExistence type="predicted"/>
<organism evidence="1 2">
    <name type="scientific">Kipferlia bialata</name>
    <dbReference type="NCBI Taxonomy" id="797122"/>
    <lineage>
        <taxon>Eukaryota</taxon>
        <taxon>Metamonada</taxon>
        <taxon>Carpediemonas-like organisms</taxon>
        <taxon>Kipferlia</taxon>
    </lineage>
</organism>
<gene>
    <name evidence="1" type="ORF">KIPB_001902</name>
</gene>
<dbReference type="Proteomes" id="UP000265618">
    <property type="component" value="Unassembled WGS sequence"/>
</dbReference>
<sequence>MLSPEAEGLVSGINGVRLLPLPQDTLSLSLEHQAKYFQVEEYNGDVRSLYRLAGTVIACADSIQLSLRAVGDTVDMGVCEGVQRESQALLQTLARLAPQQREALELVREYEGTPTVTPSDIECAEYDVSVAEVAARNPRLSEQQKTQSARHVRALQKKVSDLKRSQATRQRLADKMRQFLVFPPVASALGVSPTPLEAEVVDVNGTVGMMVKRRDIVVQSQCPQ</sequence>
<reference evidence="1 2" key="1">
    <citation type="journal article" date="2018" name="PLoS ONE">
        <title>The draft genome of Kipferlia bialata reveals reductive genome evolution in fornicate parasites.</title>
        <authorList>
            <person name="Tanifuji G."/>
            <person name="Takabayashi S."/>
            <person name="Kume K."/>
            <person name="Takagi M."/>
            <person name="Nakayama T."/>
            <person name="Kamikawa R."/>
            <person name="Inagaki Y."/>
            <person name="Hashimoto T."/>
        </authorList>
    </citation>
    <scope>NUCLEOTIDE SEQUENCE [LARGE SCALE GENOMIC DNA]</scope>
    <source>
        <strain evidence="1">NY0173</strain>
    </source>
</reference>